<name>A0A5C6MBF4_9PLAN</name>
<proteinExistence type="predicted"/>
<protein>
    <submittedName>
        <fullName evidence="1">Uncharacterized protein</fullName>
    </submittedName>
</protein>
<reference evidence="1 2" key="2">
    <citation type="submission" date="2019-08" db="EMBL/GenBank/DDBJ databases">
        <authorList>
            <person name="Henke P."/>
        </authorList>
    </citation>
    <scope>NUCLEOTIDE SEQUENCE [LARGE SCALE GENOMIC DNA]</scope>
    <source>
        <strain evidence="1">Phe10_nw2017</strain>
    </source>
</reference>
<evidence type="ECO:0000313" key="2">
    <source>
        <dbReference type="Proteomes" id="UP000321083"/>
    </source>
</evidence>
<dbReference type="AlphaFoldDB" id="A0A5C6MBF4"/>
<accession>A0A5C6MBF4</accession>
<reference evidence="1 2" key="1">
    <citation type="submission" date="2019-08" db="EMBL/GenBank/DDBJ databases">
        <title>100 year-old enigma solved: identification of Planctomyces bekefii, the type genus and species of the phylum Planctomycetes.</title>
        <authorList>
            <person name="Svetlana D.N."/>
            <person name="Overmann J."/>
        </authorList>
    </citation>
    <scope>NUCLEOTIDE SEQUENCE [LARGE SCALE GENOMIC DNA]</scope>
    <source>
        <strain evidence="1">Phe10_nw2017</strain>
    </source>
</reference>
<comment type="caution">
    <text evidence="1">The sequence shown here is derived from an EMBL/GenBank/DDBJ whole genome shotgun (WGS) entry which is preliminary data.</text>
</comment>
<feature type="non-terminal residue" evidence="1">
    <location>
        <position position="63"/>
    </location>
</feature>
<evidence type="ECO:0000313" key="1">
    <source>
        <dbReference type="EMBL" id="TWW11519.1"/>
    </source>
</evidence>
<sequence>MPAIGAGGGGAAQNLVNPIDVSSECYTWHIPHQDADALDFMRSDVMLWFARRIGIAREDVHYV</sequence>
<organism evidence="1 2">
    <name type="scientific">Planctomyces bekefii</name>
    <dbReference type="NCBI Taxonomy" id="1653850"/>
    <lineage>
        <taxon>Bacteria</taxon>
        <taxon>Pseudomonadati</taxon>
        <taxon>Planctomycetota</taxon>
        <taxon>Planctomycetia</taxon>
        <taxon>Planctomycetales</taxon>
        <taxon>Planctomycetaceae</taxon>
        <taxon>Planctomyces</taxon>
    </lineage>
</organism>
<dbReference type="EMBL" id="SRHE01000057">
    <property type="protein sequence ID" value="TWW11519.1"/>
    <property type="molecule type" value="Genomic_DNA"/>
</dbReference>
<gene>
    <name evidence="1" type="ORF">E3A20_04780</name>
</gene>
<keyword evidence="2" id="KW-1185">Reference proteome</keyword>
<dbReference type="Proteomes" id="UP000321083">
    <property type="component" value="Unassembled WGS sequence"/>
</dbReference>